<reference evidence="2" key="1">
    <citation type="journal article" date="2017" name="Nat. Ecol. Evol.">
        <title>Genome expansion and lineage-specific genetic innovations in the forest pathogenic fungi Armillaria.</title>
        <authorList>
            <person name="Sipos G."/>
            <person name="Prasanna A.N."/>
            <person name="Walter M.C."/>
            <person name="O'Connor E."/>
            <person name="Balint B."/>
            <person name="Krizsan K."/>
            <person name="Kiss B."/>
            <person name="Hess J."/>
            <person name="Varga T."/>
            <person name="Slot J."/>
            <person name="Riley R."/>
            <person name="Boka B."/>
            <person name="Rigling D."/>
            <person name="Barry K."/>
            <person name="Lee J."/>
            <person name="Mihaltcheva S."/>
            <person name="LaButti K."/>
            <person name="Lipzen A."/>
            <person name="Waldron R."/>
            <person name="Moloney N.M."/>
            <person name="Sperisen C."/>
            <person name="Kredics L."/>
            <person name="Vagvoelgyi C."/>
            <person name="Patrignani A."/>
            <person name="Fitzpatrick D."/>
            <person name="Nagy I."/>
            <person name="Doyle S."/>
            <person name="Anderson J.B."/>
            <person name="Grigoriev I.V."/>
            <person name="Gueldener U."/>
            <person name="Muensterkoetter M."/>
            <person name="Nagy L.G."/>
        </authorList>
    </citation>
    <scope>NUCLEOTIDE SEQUENCE [LARGE SCALE GENOMIC DNA]</scope>
    <source>
        <strain evidence="2">C18/9</strain>
    </source>
</reference>
<name>A0A284RMM3_ARMOS</name>
<sequence>MPPTMYDDCDPQCPVHLNPSPFDSSPYFTDSTFDVRHLCNNPVRDFHPKREMDAGNPSSGKYPIPRQYGDRIPCMSLVDDIEYCSFYRGDLSLCYFYDDSAECLLGDELVTLPFVVRVFRRDRALAWHEIWKALHKPNSLPPVRYSFIEVQGAKMGQGPCTAPWFKRMVRRFTLDSDNCIVERGSGLRVCIDSTEFEFKSIVMYDPKTVIQLTPVQLVDMVQNDTQHWHIDALRRAEAILRDLQASYFGMPASLIPKRLGGSRLVVDLCH</sequence>
<dbReference type="OrthoDB" id="2998890at2759"/>
<evidence type="ECO:0000313" key="1">
    <source>
        <dbReference type="EMBL" id="SJL10026.1"/>
    </source>
</evidence>
<dbReference type="AlphaFoldDB" id="A0A284RMM3"/>
<evidence type="ECO:0000313" key="2">
    <source>
        <dbReference type="Proteomes" id="UP000219338"/>
    </source>
</evidence>
<dbReference type="EMBL" id="FUEG01000011">
    <property type="protein sequence ID" value="SJL10026.1"/>
    <property type="molecule type" value="Genomic_DNA"/>
</dbReference>
<proteinExistence type="predicted"/>
<dbReference type="OMA" id="LAWHEIW"/>
<keyword evidence="2" id="KW-1185">Reference proteome</keyword>
<organism evidence="1 2">
    <name type="scientific">Armillaria ostoyae</name>
    <name type="common">Armillaria root rot fungus</name>
    <dbReference type="NCBI Taxonomy" id="47428"/>
    <lineage>
        <taxon>Eukaryota</taxon>
        <taxon>Fungi</taxon>
        <taxon>Dikarya</taxon>
        <taxon>Basidiomycota</taxon>
        <taxon>Agaricomycotina</taxon>
        <taxon>Agaricomycetes</taxon>
        <taxon>Agaricomycetidae</taxon>
        <taxon>Agaricales</taxon>
        <taxon>Marasmiineae</taxon>
        <taxon>Physalacriaceae</taxon>
        <taxon>Armillaria</taxon>
    </lineage>
</organism>
<protein>
    <submittedName>
        <fullName evidence="1">Uncharacterized protein</fullName>
    </submittedName>
</protein>
<gene>
    <name evidence="1" type="ORF">ARMOST_13408</name>
</gene>
<dbReference type="Proteomes" id="UP000219338">
    <property type="component" value="Unassembled WGS sequence"/>
</dbReference>
<accession>A0A284RMM3</accession>